<dbReference type="Gene3D" id="1.10.150.130">
    <property type="match status" value="1"/>
</dbReference>
<evidence type="ECO:0000259" key="6">
    <source>
        <dbReference type="PROSITE" id="PS51898"/>
    </source>
</evidence>
<keyword evidence="3" id="KW-0238">DNA-binding</keyword>
<evidence type="ECO:0000256" key="2">
    <source>
        <dbReference type="ARBA" id="ARBA00022908"/>
    </source>
</evidence>
<evidence type="ECO:0000256" key="3">
    <source>
        <dbReference type="ARBA" id="ARBA00023125"/>
    </source>
</evidence>
<evidence type="ECO:0000313" key="7">
    <source>
        <dbReference type="EMBL" id="QEG00728.1"/>
    </source>
</evidence>
<dbReference type="CDD" id="cd01193">
    <property type="entry name" value="INT_IntI_C"/>
    <property type="match status" value="1"/>
</dbReference>
<dbReference type="InterPro" id="IPR013762">
    <property type="entry name" value="Integrase-like_cat_sf"/>
</dbReference>
<dbReference type="InterPro" id="IPR002104">
    <property type="entry name" value="Integrase_catalytic"/>
</dbReference>
<dbReference type="EMBL" id="CP036264">
    <property type="protein sequence ID" value="QEG00728.1"/>
    <property type="molecule type" value="Genomic_DNA"/>
</dbReference>
<dbReference type="NCBIfam" id="TIGR02249">
    <property type="entry name" value="integrase_gron"/>
    <property type="match status" value="1"/>
</dbReference>
<feature type="compositionally biased region" description="Basic and acidic residues" evidence="5">
    <location>
        <begin position="481"/>
        <end position="497"/>
    </location>
</feature>
<feature type="region of interest" description="Disordered" evidence="5">
    <location>
        <begin position="447"/>
        <end position="521"/>
    </location>
</feature>
<evidence type="ECO:0000313" key="8">
    <source>
        <dbReference type="Proteomes" id="UP000321353"/>
    </source>
</evidence>
<dbReference type="AlphaFoldDB" id="A0A5B9MPC9"/>
<dbReference type="GO" id="GO:0003677">
    <property type="term" value="F:DNA binding"/>
    <property type="evidence" value="ECO:0007669"/>
    <property type="project" value="UniProtKB-KW"/>
</dbReference>
<comment type="similarity">
    <text evidence="1">Belongs to the 'phage' integrase family.</text>
</comment>
<dbReference type="InterPro" id="IPR011946">
    <property type="entry name" value="Integrase_integron-type"/>
</dbReference>
<dbReference type="GO" id="GO:0015074">
    <property type="term" value="P:DNA integration"/>
    <property type="evidence" value="ECO:0007669"/>
    <property type="project" value="UniProtKB-KW"/>
</dbReference>
<keyword evidence="4" id="KW-0233">DNA recombination</keyword>
<reference evidence="7 8" key="1">
    <citation type="submission" date="2019-02" db="EMBL/GenBank/DDBJ databases">
        <title>Planctomycetal bacteria perform biofilm scaping via a novel small molecule.</title>
        <authorList>
            <person name="Jeske O."/>
            <person name="Boedeker C."/>
            <person name="Wiegand S."/>
            <person name="Breitling P."/>
            <person name="Kallscheuer N."/>
            <person name="Jogler M."/>
            <person name="Rohde M."/>
            <person name="Petersen J."/>
            <person name="Medema M.H."/>
            <person name="Surup F."/>
            <person name="Jogler C."/>
        </authorList>
    </citation>
    <scope>NUCLEOTIDE SEQUENCE [LARGE SCALE GENOMIC DNA]</scope>
    <source>
        <strain evidence="7 8">Mal15</strain>
    </source>
</reference>
<dbReference type="Proteomes" id="UP000321353">
    <property type="component" value="Chromosome"/>
</dbReference>
<gene>
    <name evidence="7" type="primary">xerD_3</name>
    <name evidence="7" type="ORF">Mal15_48000</name>
</gene>
<accession>A0A5B9MPC9</accession>
<dbReference type="PANTHER" id="PTHR30349">
    <property type="entry name" value="PHAGE INTEGRASE-RELATED"/>
    <property type="match status" value="1"/>
</dbReference>
<dbReference type="Pfam" id="PF13495">
    <property type="entry name" value="Phage_int_SAM_4"/>
    <property type="match status" value="1"/>
</dbReference>
<dbReference type="RefSeq" id="WP_147869918.1">
    <property type="nucleotide sequence ID" value="NZ_CP036264.1"/>
</dbReference>
<dbReference type="GO" id="GO:0006310">
    <property type="term" value="P:DNA recombination"/>
    <property type="evidence" value="ECO:0007669"/>
    <property type="project" value="UniProtKB-KW"/>
</dbReference>
<keyword evidence="8" id="KW-1185">Reference proteome</keyword>
<dbReference type="SUPFAM" id="SSF56349">
    <property type="entry name" value="DNA breaking-rejoining enzymes"/>
    <property type="match status" value="1"/>
</dbReference>
<evidence type="ECO:0000256" key="4">
    <source>
        <dbReference type="ARBA" id="ARBA00023172"/>
    </source>
</evidence>
<dbReference type="InterPro" id="IPR011010">
    <property type="entry name" value="DNA_brk_join_enz"/>
</dbReference>
<dbReference type="InterPro" id="IPR050090">
    <property type="entry name" value="Tyrosine_recombinase_XerCD"/>
</dbReference>
<dbReference type="Pfam" id="PF00589">
    <property type="entry name" value="Phage_integrase"/>
    <property type="match status" value="1"/>
</dbReference>
<keyword evidence="2" id="KW-0229">DNA integration</keyword>
<dbReference type="InterPro" id="IPR010998">
    <property type="entry name" value="Integrase_recombinase_N"/>
</dbReference>
<sequence length="554" mass="62952">MAIQKSGGGQRTGKQAGQKPDWALIWRQKLAVFHGTGGDSNWRFGQSEVIEFLIDQKKKGAPAWKRLKVAEALSDYQKRFHRDSGERLDRIVAQLRYKASCERQAELSGPEIKELVGEIDTKEAPVIQQMRRTMRLNKLAWNTEKAYIGKLCDFFSYRGLWKSVKDADASTQWGLGEIGAVDVEEFLTDMAVDRNVAESTQDQAFYAILYLFEHVLKRDLKCVDAIRSTKPQRIPVVMSHEEVASLLGELRGVYLLMAQLMYGAGLRLSECLSLRVKDLDFDQKMIIVCDSKGKKDRRVPLPEAAAPALRRQLKSRKVLHERDLDEGAASVYLPRAIDRKYPNAHKELRWQYLFASRQRSRNPRSGRLHRHHMHEDTFPAQLKEAVERAGILKRITSHAFRHSFATHLLKDNTDIRDVQELLGHKDISTTMIYLHCLNDAEKEIVSPLDRLQERQETSTDTTKMEAIDPPNAEPLPAGDVEPSRPDHSVGCETHERGSVGNVAPSFPPENEPPGAQTENVSSRARAMIGAVWASLHRMLHRPRGHGFFARLVKH</sequence>
<evidence type="ECO:0000256" key="1">
    <source>
        <dbReference type="ARBA" id="ARBA00008857"/>
    </source>
</evidence>
<dbReference type="KEGG" id="smam:Mal15_48000"/>
<feature type="domain" description="Tyr recombinase" evidence="6">
    <location>
        <begin position="233"/>
        <end position="446"/>
    </location>
</feature>
<organism evidence="7 8">
    <name type="scientific">Stieleria maiorica</name>
    <dbReference type="NCBI Taxonomy" id="2795974"/>
    <lineage>
        <taxon>Bacteria</taxon>
        <taxon>Pseudomonadati</taxon>
        <taxon>Planctomycetota</taxon>
        <taxon>Planctomycetia</taxon>
        <taxon>Pirellulales</taxon>
        <taxon>Pirellulaceae</taxon>
        <taxon>Stieleria</taxon>
    </lineage>
</organism>
<dbReference type="InterPro" id="IPR004107">
    <property type="entry name" value="Integrase_SAM-like_N"/>
</dbReference>
<dbReference type="PANTHER" id="PTHR30349:SF64">
    <property type="entry name" value="PROPHAGE INTEGRASE INTD-RELATED"/>
    <property type="match status" value="1"/>
</dbReference>
<feature type="compositionally biased region" description="Basic and acidic residues" evidence="5">
    <location>
        <begin position="447"/>
        <end position="466"/>
    </location>
</feature>
<dbReference type="PROSITE" id="PS51898">
    <property type="entry name" value="TYR_RECOMBINASE"/>
    <property type="match status" value="1"/>
</dbReference>
<protein>
    <submittedName>
        <fullName evidence="7">Tyrosine recombinase XerD</fullName>
    </submittedName>
</protein>
<evidence type="ECO:0000256" key="5">
    <source>
        <dbReference type="SAM" id="MobiDB-lite"/>
    </source>
</evidence>
<name>A0A5B9MPC9_9BACT</name>
<proteinExistence type="inferred from homology"/>
<dbReference type="Gene3D" id="1.10.443.10">
    <property type="entry name" value="Intergrase catalytic core"/>
    <property type="match status" value="1"/>
</dbReference>